<dbReference type="SUPFAM" id="SSF55961">
    <property type="entry name" value="Bet v1-like"/>
    <property type="match status" value="1"/>
</dbReference>
<keyword evidence="4" id="KW-0408">Iron</keyword>
<dbReference type="GO" id="GO:0032259">
    <property type="term" value="P:methylation"/>
    <property type="evidence" value="ECO:0007669"/>
    <property type="project" value="UniProtKB-KW"/>
</dbReference>
<dbReference type="EMBL" id="FOUY01000041">
    <property type="protein sequence ID" value="SFO28411.1"/>
    <property type="molecule type" value="Genomic_DNA"/>
</dbReference>
<dbReference type="AlphaFoldDB" id="A0A1I5FYX8"/>
<dbReference type="GO" id="GO:0046872">
    <property type="term" value="F:metal ion binding"/>
    <property type="evidence" value="ECO:0007669"/>
    <property type="project" value="UniProtKB-KW"/>
</dbReference>
<organism evidence="7 8">
    <name type="scientific">Pseudonocardia ammonioxydans</name>
    <dbReference type="NCBI Taxonomy" id="260086"/>
    <lineage>
        <taxon>Bacteria</taxon>
        <taxon>Bacillati</taxon>
        <taxon>Actinomycetota</taxon>
        <taxon>Actinomycetes</taxon>
        <taxon>Pseudonocardiales</taxon>
        <taxon>Pseudonocardiaceae</taxon>
        <taxon>Pseudonocardia</taxon>
    </lineage>
</organism>
<dbReference type="Gene3D" id="3.90.380.10">
    <property type="entry name" value="Naphthalene 1,2-dioxygenase Alpha Subunit, Chain A, domain 1"/>
    <property type="match status" value="1"/>
</dbReference>
<dbReference type="GO" id="GO:0008168">
    <property type="term" value="F:methyltransferase activity"/>
    <property type="evidence" value="ECO:0007669"/>
    <property type="project" value="UniProtKB-KW"/>
</dbReference>
<evidence type="ECO:0000256" key="4">
    <source>
        <dbReference type="ARBA" id="ARBA00023004"/>
    </source>
</evidence>
<reference evidence="7 8" key="1">
    <citation type="submission" date="2016-10" db="EMBL/GenBank/DDBJ databases">
        <authorList>
            <person name="de Groot N.N."/>
        </authorList>
    </citation>
    <scope>NUCLEOTIDE SEQUENCE [LARGE SCALE GENOMIC DNA]</scope>
    <source>
        <strain evidence="7 8">CGMCC 4.1877</strain>
    </source>
</reference>
<evidence type="ECO:0000256" key="2">
    <source>
        <dbReference type="ARBA" id="ARBA00022723"/>
    </source>
</evidence>
<dbReference type="InterPro" id="IPR050584">
    <property type="entry name" value="Cholesterol_7-desaturase"/>
</dbReference>
<accession>A0A1I5FYX8</accession>
<name>A0A1I5FYX8_PSUAM</name>
<dbReference type="PANTHER" id="PTHR21266">
    <property type="entry name" value="IRON-SULFUR DOMAIN CONTAINING PROTEIN"/>
    <property type="match status" value="1"/>
</dbReference>
<keyword evidence="7" id="KW-0489">Methyltransferase</keyword>
<evidence type="ECO:0000259" key="6">
    <source>
        <dbReference type="PROSITE" id="PS51296"/>
    </source>
</evidence>
<dbReference type="Gene3D" id="2.102.10.10">
    <property type="entry name" value="Rieske [2Fe-2S] iron-sulphur domain"/>
    <property type="match status" value="1"/>
</dbReference>
<keyword evidence="8" id="KW-1185">Reference proteome</keyword>
<evidence type="ECO:0000256" key="5">
    <source>
        <dbReference type="ARBA" id="ARBA00023014"/>
    </source>
</evidence>
<sequence>MYPDRYPRNQWYVAAHSEEVGRTLLDRWLLDEPVVLFRRQEDDKPVALVNRCIHRQMPLSKGRLKDDYIECGYHGILYNSEGRAERIPSQTHVPPACKVTRFPLFERWGLVWIWMGDPDKADESLVPDHHWITDPEWATVRGLLPMKARAQLLNENLLDLSHLEFLHAGSIGTEKIAESPVTADFEGTVVRVARPMYDIDCPPFFTRTMGITGRIDRGQVAEFFAPSFHITHVSAKPTGDPDDSRKCSQKAIHCVTPAKGNTTHYFWCHARDYKIDDAEVTELMQHGIEAVFKQDVAASEAIEEIISSYEPDYPIELNLKVDAGPLQARRLIQRMLDAEKVG</sequence>
<dbReference type="PROSITE" id="PS51296">
    <property type="entry name" value="RIESKE"/>
    <property type="match status" value="1"/>
</dbReference>
<protein>
    <submittedName>
        <fullName evidence="7">Vanillate O-demethylase monooxygenase subunit</fullName>
    </submittedName>
</protein>
<dbReference type="SUPFAM" id="SSF50022">
    <property type="entry name" value="ISP domain"/>
    <property type="match status" value="1"/>
</dbReference>
<dbReference type="GO" id="GO:0051537">
    <property type="term" value="F:2 iron, 2 sulfur cluster binding"/>
    <property type="evidence" value="ECO:0007669"/>
    <property type="project" value="UniProtKB-KW"/>
</dbReference>
<evidence type="ECO:0000256" key="1">
    <source>
        <dbReference type="ARBA" id="ARBA00022714"/>
    </source>
</evidence>
<dbReference type="GO" id="GO:0004497">
    <property type="term" value="F:monooxygenase activity"/>
    <property type="evidence" value="ECO:0007669"/>
    <property type="project" value="UniProtKB-KW"/>
</dbReference>
<dbReference type="OrthoDB" id="5243643at2"/>
<dbReference type="InterPro" id="IPR036922">
    <property type="entry name" value="Rieske_2Fe-2S_sf"/>
</dbReference>
<dbReference type="InterPro" id="IPR044043">
    <property type="entry name" value="VanA_C_cat"/>
</dbReference>
<dbReference type="GO" id="GO:0016705">
    <property type="term" value="F:oxidoreductase activity, acting on paired donors, with incorporation or reduction of molecular oxygen"/>
    <property type="evidence" value="ECO:0007669"/>
    <property type="project" value="UniProtKB-ARBA"/>
</dbReference>
<dbReference type="Pfam" id="PF19112">
    <property type="entry name" value="VanA_C"/>
    <property type="match status" value="1"/>
</dbReference>
<dbReference type="CDD" id="cd08878">
    <property type="entry name" value="RHO_alpha_C_DMO-like"/>
    <property type="match status" value="1"/>
</dbReference>
<keyword evidence="3" id="KW-0560">Oxidoreductase</keyword>
<dbReference type="PANTHER" id="PTHR21266:SF60">
    <property type="entry name" value="3-KETOSTEROID-9-ALPHA-MONOOXYGENASE, OXYGENASE COMPONENT"/>
    <property type="match status" value="1"/>
</dbReference>
<keyword evidence="7" id="KW-0503">Monooxygenase</keyword>
<evidence type="ECO:0000313" key="8">
    <source>
        <dbReference type="Proteomes" id="UP000199614"/>
    </source>
</evidence>
<keyword evidence="7" id="KW-0808">Transferase</keyword>
<keyword evidence="2" id="KW-0479">Metal-binding</keyword>
<keyword evidence="1" id="KW-0001">2Fe-2S</keyword>
<dbReference type="Proteomes" id="UP000199614">
    <property type="component" value="Unassembled WGS sequence"/>
</dbReference>
<proteinExistence type="predicted"/>
<evidence type="ECO:0000313" key="7">
    <source>
        <dbReference type="EMBL" id="SFO28411.1"/>
    </source>
</evidence>
<feature type="domain" description="Rieske" evidence="6">
    <location>
        <begin position="11"/>
        <end position="113"/>
    </location>
</feature>
<dbReference type="RefSeq" id="WP_093352558.1">
    <property type="nucleotide sequence ID" value="NZ_FOUY01000041.1"/>
</dbReference>
<gene>
    <name evidence="7" type="ORF">SAMN05216207_104136</name>
</gene>
<evidence type="ECO:0000256" key="3">
    <source>
        <dbReference type="ARBA" id="ARBA00023002"/>
    </source>
</evidence>
<dbReference type="InterPro" id="IPR017941">
    <property type="entry name" value="Rieske_2Fe-2S"/>
</dbReference>
<dbReference type="STRING" id="260086.SAMN05216207_104136"/>
<dbReference type="Pfam" id="PF00355">
    <property type="entry name" value="Rieske"/>
    <property type="match status" value="1"/>
</dbReference>
<keyword evidence="5" id="KW-0411">Iron-sulfur</keyword>